<evidence type="ECO:0000256" key="1">
    <source>
        <dbReference type="SAM" id="MobiDB-lite"/>
    </source>
</evidence>
<accession>A0A6J4KNQ7</accession>
<evidence type="ECO:0000313" key="2">
    <source>
        <dbReference type="EMBL" id="CAA9309916.1"/>
    </source>
</evidence>
<organism evidence="2">
    <name type="scientific">uncultured Cytophagales bacterium</name>
    <dbReference type="NCBI Taxonomy" id="158755"/>
    <lineage>
        <taxon>Bacteria</taxon>
        <taxon>Pseudomonadati</taxon>
        <taxon>Bacteroidota</taxon>
        <taxon>Sphingobacteriia</taxon>
        <taxon>Sphingobacteriales</taxon>
        <taxon>environmental samples</taxon>
    </lineage>
</organism>
<feature type="region of interest" description="Disordered" evidence="1">
    <location>
        <begin position="1"/>
        <end position="24"/>
    </location>
</feature>
<sequence length="24" mass="2577">EQGRLAVQDQTGAHQTQTALPITL</sequence>
<protein>
    <submittedName>
        <fullName evidence="2">Transposase</fullName>
    </submittedName>
</protein>
<feature type="non-terminal residue" evidence="2">
    <location>
        <position position="24"/>
    </location>
</feature>
<gene>
    <name evidence="2" type="ORF">AVDCRST_MAG56-6139</name>
</gene>
<reference evidence="2" key="1">
    <citation type="submission" date="2020-02" db="EMBL/GenBank/DDBJ databases">
        <authorList>
            <person name="Meier V. D."/>
        </authorList>
    </citation>
    <scope>NUCLEOTIDE SEQUENCE</scope>
    <source>
        <strain evidence="2">AVDCRST_MAG56</strain>
    </source>
</reference>
<proteinExistence type="predicted"/>
<feature type="compositionally biased region" description="Polar residues" evidence="1">
    <location>
        <begin position="8"/>
        <end position="24"/>
    </location>
</feature>
<name>A0A6J4KNQ7_9SPHI</name>
<dbReference type="AlphaFoldDB" id="A0A6J4KNQ7"/>
<feature type="non-terminal residue" evidence="2">
    <location>
        <position position="1"/>
    </location>
</feature>
<dbReference type="EMBL" id="CADCTQ010000506">
    <property type="protein sequence ID" value="CAA9309916.1"/>
    <property type="molecule type" value="Genomic_DNA"/>
</dbReference>